<proteinExistence type="predicted"/>
<evidence type="ECO:0000313" key="8">
    <source>
        <dbReference type="EMBL" id="KAF2028461.1"/>
    </source>
</evidence>
<feature type="domain" description="MARVEL" evidence="7">
    <location>
        <begin position="22"/>
        <end position="154"/>
    </location>
</feature>
<dbReference type="InterPro" id="IPR008253">
    <property type="entry name" value="Marvel"/>
</dbReference>
<dbReference type="Proteomes" id="UP000799777">
    <property type="component" value="Unassembled WGS sequence"/>
</dbReference>
<evidence type="ECO:0000256" key="2">
    <source>
        <dbReference type="ARBA" id="ARBA00022692"/>
    </source>
</evidence>
<dbReference type="Pfam" id="PF01284">
    <property type="entry name" value="MARVEL"/>
    <property type="match status" value="1"/>
</dbReference>
<keyword evidence="4 6" id="KW-0472">Membrane</keyword>
<feature type="transmembrane region" description="Helical" evidence="6">
    <location>
        <begin position="12"/>
        <end position="34"/>
    </location>
</feature>
<evidence type="ECO:0000256" key="5">
    <source>
        <dbReference type="SAM" id="MobiDB-lite"/>
    </source>
</evidence>
<keyword evidence="2 6" id="KW-0812">Transmembrane</keyword>
<name>A0A9P4H896_9PLEO</name>
<evidence type="ECO:0000259" key="7">
    <source>
        <dbReference type="Pfam" id="PF01284"/>
    </source>
</evidence>
<dbReference type="PANTHER" id="PTHR37451:SF3">
    <property type="entry name" value="MARVEL DOMAIN-CONTAINING PROTEIN"/>
    <property type="match status" value="1"/>
</dbReference>
<evidence type="ECO:0000256" key="1">
    <source>
        <dbReference type="ARBA" id="ARBA00004141"/>
    </source>
</evidence>
<protein>
    <recommendedName>
        <fullName evidence="7">MARVEL domain-containing protein</fullName>
    </recommendedName>
</protein>
<evidence type="ECO:0000256" key="4">
    <source>
        <dbReference type="ARBA" id="ARBA00023136"/>
    </source>
</evidence>
<dbReference type="PANTHER" id="PTHR37451">
    <property type="entry name" value="MARVEL DOMAIN"/>
    <property type="match status" value="1"/>
</dbReference>
<keyword evidence="3 6" id="KW-1133">Transmembrane helix</keyword>
<feature type="region of interest" description="Disordered" evidence="5">
    <location>
        <begin position="227"/>
        <end position="297"/>
    </location>
</feature>
<dbReference type="GO" id="GO:0016020">
    <property type="term" value="C:membrane"/>
    <property type="evidence" value="ECO:0007669"/>
    <property type="project" value="UniProtKB-SubCell"/>
</dbReference>
<feature type="region of interest" description="Disordered" evidence="5">
    <location>
        <begin position="177"/>
        <end position="215"/>
    </location>
</feature>
<dbReference type="EMBL" id="ML978212">
    <property type="protein sequence ID" value="KAF2028461.1"/>
    <property type="molecule type" value="Genomic_DNA"/>
</dbReference>
<organism evidence="8 9">
    <name type="scientific">Setomelanomma holmii</name>
    <dbReference type="NCBI Taxonomy" id="210430"/>
    <lineage>
        <taxon>Eukaryota</taxon>
        <taxon>Fungi</taxon>
        <taxon>Dikarya</taxon>
        <taxon>Ascomycota</taxon>
        <taxon>Pezizomycotina</taxon>
        <taxon>Dothideomycetes</taxon>
        <taxon>Pleosporomycetidae</taxon>
        <taxon>Pleosporales</taxon>
        <taxon>Pleosporineae</taxon>
        <taxon>Phaeosphaeriaceae</taxon>
        <taxon>Setomelanomma</taxon>
    </lineage>
</organism>
<accession>A0A9P4H896</accession>
<reference evidence="8" key="1">
    <citation type="journal article" date="2020" name="Stud. Mycol.">
        <title>101 Dothideomycetes genomes: a test case for predicting lifestyles and emergence of pathogens.</title>
        <authorList>
            <person name="Haridas S."/>
            <person name="Albert R."/>
            <person name="Binder M."/>
            <person name="Bloem J."/>
            <person name="Labutti K."/>
            <person name="Salamov A."/>
            <person name="Andreopoulos B."/>
            <person name="Baker S."/>
            <person name="Barry K."/>
            <person name="Bills G."/>
            <person name="Bluhm B."/>
            <person name="Cannon C."/>
            <person name="Castanera R."/>
            <person name="Culley D."/>
            <person name="Daum C."/>
            <person name="Ezra D."/>
            <person name="Gonzalez J."/>
            <person name="Henrissat B."/>
            <person name="Kuo A."/>
            <person name="Liang C."/>
            <person name="Lipzen A."/>
            <person name="Lutzoni F."/>
            <person name="Magnuson J."/>
            <person name="Mondo S."/>
            <person name="Nolan M."/>
            <person name="Ohm R."/>
            <person name="Pangilinan J."/>
            <person name="Park H.-J."/>
            <person name="Ramirez L."/>
            <person name="Alfaro M."/>
            <person name="Sun H."/>
            <person name="Tritt A."/>
            <person name="Yoshinaga Y."/>
            <person name="Zwiers L.-H."/>
            <person name="Turgeon B."/>
            <person name="Goodwin S."/>
            <person name="Spatafora J."/>
            <person name="Crous P."/>
            <person name="Grigoriev I."/>
        </authorList>
    </citation>
    <scope>NUCLEOTIDE SEQUENCE</scope>
    <source>
        <strain evidence="8">CBS 110217</strain>
    </source>
</reference>
<evidence type="ECO:0000256" key="3">
    <source>
        <dbReference type="ARBA" id="ARBA00022989"/>
    </source>
</evidence>
<comment type="subcellular location">
    <subcellularLocation>
        <location evidence="1">Membrane</location>
        <topology evidence="1">Multi-pass membrane protein</topology>
    </subcellularLocation>
</comment>
<feature type="compositionally biased region" description="Basic and acidic residues" evidence="5">
    <location>
        <begin position="197"/>
        <end position="211"/>
    </location>
</feature>
<feature type="transmembrane region" description="Helical" evidence="6">
    <location>
        <begin position="139"/>
        <end position="160"/>
    </location>
</feature>
<dbReference type="OrthoDB" id="5284712at2759"/>
<feature type="transmembrane region" description="Helical" evidence="6">
    <location>
        <begin position="46"/>
        <end position="64"/>
    </location>
</feature>
<comment type="caution">
    <text evidence="8">The sequence shown here is derived from an EMBL/GenBank/DDBJ whole genome shotgun (WGS) entry which is preliminary data.</text>
</comment>
<sequence length="297" mass="32472">MRIPQSYIQKCKVVGHICQIIIIFVGLCITIAVFAKEGETGGATRYYLALCFLSIPAIIYLVMVPMWSRAARFVNAYAFLAVDALYTILWFAAFIAVALWNSSGIKQGAAEKKIPEDERNCTTFKWGSESKCNVSKASVGLGVVVFILFALTTAVSGYYLSKFLKEGVLPYESKAPNPHHVSGESSAKDNAWSTEIETGRHSSDSDRHTEHGGNQADDEYALLHSTETDEGRHPGRPLSWGDERTGYASKPVPPYADYRDFAGADALSPGGYEDYRRDAGVPDNRQASHGGSGYSFG</sequence>
<keyword evidence="9" id="KW-1185">Reference proteome</keyword>
<evidence type="ECO:0000256" key="6">
    <source>
        <dbReference type="SAM" id="Phobius"/>
    </source>
</evidence>
<feature type="non-terminal residue" evidence="8">
    <location>
        <position position="297"/>
    </location>
</feature>
<evidence type="ECO:0000313" key="9">
    <source>
        <dbReference type="Proteomes" id="UP000799777"/>
    </source>
</evidence>
<gene>
    <name evidence="8" type="ORF">EK21DRAFT_26032</name>
</gene>
<feature type="transmembrane region" description="Helical" evidence="6">
    <location>
        <begin position="76"/>
        <end position="100"/>
    </location>
</feature>
<dbReference type="AlphaFoldDB" id="A0A9P4H896"/>